<name>A0A0P6XNH0_9CHLR</name>
<dbReference type="InterPro" id="IPR050228">
    <property type="entry name" value="Carboxylesterase_BioH"/>
</dbReference>
<dbReference type="GO" id="GO:0016787">
    <property type="term" value="F:hydrolase activity"/>
    <property type="evidence" value="ECO:0007669"/>
    <property type="project" value="UniProtKB-KW"/>
</dbReference>
<dbReference type="InterPro" id="IPR000073">
    <property type="entry name" value="AB_hydrolase_1"/>
</dbReference>
<dbReference type="AlphaFoldDB" id="A0A0P6XNH0"/>
<accession>A0A0P6XNH0</accession>
<dbReference type="Gene3D" id="3.40.50.1820">
    <property type="entry name" value="alpha/beta hydrolase"/>
    <property type="match status" value="1"/>
</dbReference>
<gene>
    <name evidence="2" type="ORF">SE18_15820</name>
</gene>
<dbReference type="STRING" id="70996.SE18_15820"/>
<dbReference type="EMBL" id="LGKP01000025">
    <property type="protein sequence ID" value="KPL85165.1"/>
    <property type="molecule type" value="Genomic_DNA"/>
</dbReference>
<feature type="domain" description="AB hydrolase-1" evidence="1">
    <location>
        <begin position="21"/>
        <end position="117"/>
    </location>
</feature>
<dbReference type="OrthoDB" id="151598at2"/>
<comment type="caution">
    <text evidence="2">The sequence shown here is derived from an EMBL/GenBank/DDBJ whole genome shotgun (WGS) entry which is preliminary data.</text>
</comment>
<sequence length="277" mass="31544">MSAIFIENRVVHYEVFGRGQPIIFLHSWLGSWRYWVPSMEMVSDRFRTYALDFWGFGDSDRAIGTYNIDAYVEQLLAFMRELGMVRTNLVGHGLGGMVAIRAAAQAPNSFIKVITSNMPVYGEPLSGLVKPSTLSRLMGKANPTETWNKLLKNIKIDDDTYREVLEDTNATAGEVIQRVFDSVLAADLRSTLETLKTPTLGIYSGNDQIVARDHAQLFETAAIEHQVLTLENSTHFPFLETNSQFNRLILDFFTSRGANTVQIKEEWRRRMSQFEYL</sequence>
<protein>
    <submittedName>
        <fullName evidence="2">Alpha/beta hydrolase</fullName>
    </submittedName>
</protein>
<evidence type="ECO:0000259" key="1">
    <source>
        <dbReference type="Pfam" id="PF00561"/>
    </source>
</evidence>
<evidence type="ECO:0000313" key="2">
    <source>
        <dbReference type="EMBL" id="KPL85165.1"/>
    </source>
</evidence>
<keyword evidence="3" id="KW-1185">Reference proteome</keyword>
<dbReference type="Pfam" id="PF00561">
    <property type="entry name" value="Abhydrolase_1"/>
    <property type="match status" value="1"/>
</dbReference>
<proteinExistence type="predicted"/>
<dbReference type="PANTHER" id="PTHR43194:SF5">
    <property type="entry name" value="PIMELOYL-[ACYL-CARRIER PROTEIN] METHYL ESTER ESTERASE"/>
    <property type="match status" value="1"/>
</dbReference>
<organism evidence="2 3">
    <name type="scientific">Herpetosiphon geysericola</name>
    <dbReference type="NCBI Taxonomy" id="70996"/>
    <lineage>
        <taxon>Bacteria</taxon>
        <taxon>Bacillati</taxon>
        <taxon>Chloroflexota</taxon>
        <taxon>Chloroflexia</taxon>
        <taxon>Herpetosiphonales</taxon>
        <taxon>Herpetosiphonaceae</taxon>
        <taxon>Herpetosiphon</taxon>
    </lineage>
</organism>
<dbReference type="Proteomes" id="UP000050277">
    <property type="component" value="Unassembled WGS sequence"/>
</dbReference>
<reference evidence="2 3" key="1">
    <citation type="submission" date="2015-07" db="EMBL/GenBank/DDBJ databases">
        <title>Whole genome sequence of Herpetosiphon geysericola DSM 7119.</title>
        <authorList>
            <person name="Hemp J."/>
            <person name="Ward L.M."/>
            <person name="Pace L.A."/>
            <person name="Fischer W.W."/>
        </authorList>
    </citation>
    <scope>NUCLEOTIDE SEQUENCE [LARGE SCALE GENOMIC DNA]</scope>
    <source>
        <strain evidence="2 3">DSM 7119</strain>
    </source>
</reference>
<dbReference type="InterPro" id="IPR029058">
    <property type="entry name" value="AB_hydrolase_fold"/>
</dbReference>
<evidence type="ECO:0000313" key="3">
    <source>
        <dbReference type="Proteomes" id="UP000050277"/>
    </source>
</evidence>
<dbReference type="RefSeq" id="WP_054535436.1">
    <property type="nucleotide sequence ID" value="NZ_LGKP01000025.1"/>
</dbReference>
<dbReference type="PANTHER" id="PTHR43194">
    <property type="entry name" value="HYDROLASE ALPHA/BETA FOLD FAMILY"/>
    <property type="match status" value="1"/>
</dbReference>
<keyword evidence="2" id="KW-0378">Hydrolase</keyword>
<dbReference type="PRINTS" id="PR00111">
    <property type="entry name" value="ABHYDROLASE"/>
</dbReference>
<dbReference type="SUPFAM" id="SSF53474">
    <property type="entry name" value="alpha/beta-Hydrolases"/>
    <property type="match status" value="1"/>
</dbReference>